<dbReference type="GO" id="GO:0016020">
    <property type="term" value="C:membrane"/>
    <property type="evidence" value="ECO:0007669"/>
    <property type="project" value="UniProtKB-SubCell"/>
</dbReference>
<name>A0A1E3UJ58_9FIRM</name>
<dbReference type="OrthoDB" id="88184at2"/>
<keyword evidence="4 5" id="KW-0472">Membrane</keyword>
<dbReference type="Pfam" id="PF05105">
    <property type="entry name" value="Phage_holin_4_1"/>
    <property type="match status" value="1"/>
</dbReference>
<sequence>MEKMFNFISVIGGLVGGFIVSLFGGWDVMLYTILLFAILDYFTGILKAVYKKELSSAIGFKGIVKKIMVFVVIAVAYNVQRMTGDTIPLREIVIVFFICNEALSILENAAEFINIPQQLKDVLLQLRDKNAAKAEEKEESEE</sequence>
<dbReference type="RefSeq" id="WP_007037227.1">
    <property type="nucleotide sequence ID" value="NZ_JAYAZY010000043.1"/>
</dbReference>
<evidence type="ECO:0000256" key="1">
    <source>
        <dbReference type="ARBA" id="ARBA00004141"/>
    </source>
</evidence>
<proteinExistence type="predicted"/>
<dbReference type="NCBIfam" id="TIGR01593">
    <property type="entry name" value="holin_tox_secr"/>
    <property type="match status" value="1"/>
</dbReference>
<evidence type="ECO:0000256" key="2">
    <source>
        <dbReference type="ARBA" id="ARBA00022692"/>
    </source>
</evidence>
<protein>
    <submittedName>
        <fullName evidence="6">Holin</fullName>
    </submittedName>
</protein>
<evidence type="ECO:0000256" key="5">
    <source>
        <dbReference type="SAM" id="Phobius"/>
    </source>
</evidence>
<keyword evidence="2 5" id="KW-0812">Transmembrane</keyword>
<feature type="transmembrane region" description="Helical" evidence="5">
    <location>
        <begin position="62"/>
        <end position="80"/>
    </location>
</feature>
<comment type="caution">
    <text evidence="6">The sequence shown here is derived from an EMBL/GenBank/DDBJ whole genome shotgun (WGS) entry which is preliminary data.</text>
</comment>
<evidence type="ECO:0000313" key="6">
    <source>
        <dbReference type="EMBL" id="ODR50395.1"/>
    </source>
</evidence>
<comment type="subcellular location">
    <subcellularLocation>
        <location evidence="1">Membrane</location>
        <topology evidence="1">Multi-pass membrane protein</topology>
    </subcellularLocation>
</comment>
<dbReference type="EMBL" id="MEHA01000011">
    <property type="protein sequence ID" value="ODR50395.1"/>
    <property type="molecule type" value="Genomic_DNA"/>
</dbReference>
<organism evidence="6 7">
    <name type="scientific">Eisenbergiella tayi</name>
    <dbReference type="NCBI Taxonomy" id="1432052"/>
    <lineage>
        <taxon>Bacteria</taxon>
        <taxon>Bacillati</taxon>
        <taxon>Bacillota</taxon>
        <taxon>Clostridia</taxon>
        <taxon>Lachnospirales</taxon>
        <taxon>Lachnospiraceae</taxon>
        <taxon>Eisenbergiella</taxon>
    </lineage>
</organism>
<dbReference type="AlphaFoldDB" id="A0A1E3UJ58"/>
<gene>
    <name evidence="6" type="ORF">BEI59_16205</name>
</gene>
<feature type="transmembrane region" description="Helical" evidence="5">
    <location>
        <begin position="30"/>
        <end position="50"/>
    </location>
</feature>
<evidence type="ECO:0000256" key="3">
    <source>
        <dbReference type="ARBA" id="ARBA00022989"/>
    </source>
</evidence>
<evidence type="ECO:0000256" key="4">
    <source>
        <dbReference type="ARBA" id="ARBA00023136"/>
    </source>
</evidence>
<keyword evidence="3 5" id="KW-1133">Transmembrane helix</keyword>
<reference evidence="6 7" key="1">
    <citation type="submission" date="2016-08" db="EMBL/GenBank/DDBJ databases">
        <authorList>
            <person name="Seilhamer J.J."/>
        </authorList>
    </citation>
    <scope>NUCLEOTIDE SEQUENCE [LARGE SCALE GENOMIC DNA]</scope>
    <source>
        <strain evidence="6 7">NML150140-1</strain>
    </source>
</reference>
<feature type="transmembrane region" description="Helical" evidence="5">
    <location>
        <begin position="7"/>
        <end position="24"/>
    </location>
</feature>
<evidence type="ECO:0000313" key="7">
    <source>
        <dbReference type="Proteomes" id="UP000094271"/>
    </source>
</evidence>
<accession>A0A1E3UJ58</accession>
<dbReference type="Proteomes" id="UP000094271">
    <property type="component" value="Unassembled WGS sequence"/>
</dbReference>
<dbReference type="InterPro" id="IPR006480">
    <property type="entry name" value="Phage_holin_4_1"/>
</dbReference>